<feature type="domain" description="THIF-type NAD/FAD binding fold" evidence="2">
    <location>
        <begin position="12"/>
        <end position="237"/>
    </location>
</feature>
<dbReference type="Proteomes" id="UP001300604">
    <property type="component" value="Chromosome"/>
</dbReference>
<sequence length="243" mass="26481">MKNEWARTELLLGGQALEELQASSVLLFGVGGVGGFAAEALCRCGIGSFTLVDKDTVSLSNLNRQIIALHSTIGQYKTDVMRARMLDINPRVQVESCRLFYTAENAEQFDFAHYNYVIDAVDTVSTKLLIAQRAYEARVPVISAMGAANKLDPTRFCVKDIFQTQMDPLARVMRRELRRRGVPKLKVVCSEEPAQVPRPSEEPPAPGKRTTPGSVSFVPSVAGLILAGAVIRELTGLSTGAQI</sequence>
<evidence type="ECO:0000259" key="2">
    <source>
        <dbReference type="Pfam" id="PF00899"/>
    </source>
</evidence>
<reference evidence="3 4" key="1">
    <citation type="submission" date="2024-06" db="EMBL/GenBank/DDBJ databases">
        <title>Caproicibacterium argilliputei sp. nov, a novel caproic acid producing anaerobic bacterium isolated from pit mud.</title>
        <authorList>
            <person name="Xia S."/>
        </authorList>
    </citation>
    <scope>NUCLEOTIDE SEQUENCE [LARGE SCALE GENOMIC DNA]</scope>
    <source>
        <strain evidence="3 4">ZCY20-5</strain>
    </source>
</reference>
<evidence type="ECO:0000256" key="1">
    <source>
        <dbReference type="SAM" id="MobiDB-lite"/>
    </source>
</evidence>
<reference evidence="4" key="3">
    <citation type="submission" date="2024-06" db="EMBL/GenBank/DDBJ databases">
        <authorList>
            <person name="Zeng C."/>
        </authorList>
    </citation>
    <scope>NUCLEOTIDE SEQUENCE [LARGE SCALE GENOMIC DNA]</scope>
    <source>
        <strain evidence="4">ZCY20-5</strain>
    </source>
</reference>
<accession>A0AA97DBS8</accession>
<evidence type="ECO:0000313" key="4">
    <source>
        <dbReference type="Proteomes" id="UP001300604"/>
    </source>
</evidence>
<dbReference type="GO" id="GO:0008641">
    <property type="term" value="F:ubiquitin-like modifier activating enzyme activity"/>
    <property type="evidence" value="ECO:0007669"/>
    <property type="project" value="InterPro"/>
</dbReference>
<dbReference type="InterPro" id="IPR000594">
    <property type="entry name" value="ThiF_NAD_FAD-bd"/>
</dbReference>
<dbReference type="Pfam" id="PF00899">
    <property type="entry name" value="ThiF"/>
    <property type="match status" value="1"/>
</dbReference>
<gene>
    <name evidence="3" type="ORF">PXC00_02280</name>
</gene>
<protein>
    <submittedName>
        <fullName evidence="3">tRNA threonylcarbamoyladenosine dehydratase</fullName>
    </submittedName>
</protein>
<dbReference type="EMBL" id="CP135996">
    <property type="protein sequence ID" value="WOC32723.1"/>
    <property type="molecule type" value="Genomic_DNA"/>
</dbReference>
<evidence type="ECO:0000313" key="3">
    <source>
        <dbReference type="EMBL" id="WOC32723.1"/>
    </source>
</evidence>
<dbReference type="PANTHER" id="PTHR43267:SF1">
    <property type="entry name" value="TRNA THREONYLCARBAMOYLADENOSINE DEHYDRATASE"/>
    <property type="match status" value="1"/>
</dbReference>
<dbReference type="SUPFAM" id="SSF69572">
    <property type="entry name" value="Activating enzymes of the ubiquitin-like proteins"/>
    <property type="match status" value="1"/>
</dbReference>
<keyword evidence="4" id="KW-1185">Reference proteome</keyword>
<dbReference type="CDD" id="cd00755">
    <property type="entry name" value="YgdL_like"/>
    <property type="match status" value="1"/>
</dbReference>
<dbReference type="AlphaFoldDB" id="A0AA97DBS8"/>
<reference evidence="4" key="2">
    <citation type="submission" date="2024-06" db="EMBL/GenBank/DDBJ databases">
        <title>Caproicibacterium argilliputei sp. nov, a novel caproic acid producing anaerobic bacterium isolated from pit mud.</title>
        <authorList>
            <person name="Zeng C."/>
        </authorList>
    </citation>
    <scope>NUCLEOTIDE SEQUENCE [LARGE SCALE GENOMIC DNA]</scope>
    <source>
        <strain evidence="4">ZCY20-5</strain>
    </source>
</reference>
<feature type="region of interest" description="Disordered" evidence="1">
    <location>
        <begin position="191"/>
        <end position="214"/>
    </location>
</feature>
<dbReference type="InterPro" id="IPR035985">
    <property type="entry name" value="Ubiquitin-activating_enz"/>
</dbReference>
<dbReference type="InterPro" id="IPR045886">
    <property type="entry name" value="ThiF/MoeB/HesA"/>
</dbReference>
<dbReference type="Gene3D" id="3.40.50.720">
    <property type="entry name" value="NAD(P)-binding Rossmann-like Domain"/>
    <property type="match status" value="1"/>
</dbReference>
<dbReference type="GO" id="GO:0061503">
    <property type="term" value="F:tRNA threonylcarbamoyladenosine dehydratase"/>
    <property type="evidence" value="ECO:0007669"/>
    <property type="project" value="TreeGrafter"/>
</dbReference>
<dbReference type="PANTHER" id="PTHR43267">
    <property type="entry name" value="TRNA THREONYLCARBAMOYLADENOSINE DEHYDRATASE"/>
    <property type="match status" value="1"/>
</dbReference>
<organism evidence="3 4">
    <name type="scientific">Caproicibacterium argilliputei</name>
    <dbReference type="NCBI Taxonomy" id="3030016"/>
    <lineage>
        <taxon>Bacteria</taxon>
        <taxon>Bacillati</taxon>
        <taxon>Bacillota</taxon>
        <taxon>Clostridia</taxon>
        <taxon>Eubacteriales</taxon>
        <taxon>Oscillospiraceae</taxon>
        <taxon>Caproicibacterium</taxon>
    </lineage>
</organism>
<dbReference type="RefSeq" id="WP_275845764.1">
    <property type="nucleotide sequence ID" value="NZ_CP135996.1"/>
</dbReference>
<dbReference type="GO" id="GO:0061504">
    <property type="term" value="P:cyclic threonylcarbamoyladenosine biosynthetic process"/>
    <property type="evidence" value="ECO:0007669"/>
    <property type="project" value="TreeGrafter"/>
</dbReference>
<proteinExistence type="predicted"/>
<name>A0AA97DBS8_9FIRM</name>
<dbReference type="KEGG" id="carl:PXC00_02280"/>